<proteinExistence type="predicted"/>
<evidence type="ECO:0000256" key="1">
    <source>
        <dbReference type="ARBA" id="ARBA00004651"/>
    </source>
</evidence>
<comment type="subcellular location">
    <subcellularLocation>
        <location evidence="1">Cell membrane</location>
        <topology evidence="1">Multi-pass membrane protein</topology>
    </subcellularLocation>
</comment>
<keyword evidence="3 6" id="KW-0812">Transmembrane</keyword>
<gene>
    <name evidence="8" type="ORF">B1B_10135</name>
</gene>
<organism evidence="8">
    <name type="scientific">mine drainage metagenome</name>
    <dbReference type="NCBI Taxonomy" id="410659"/>
    <lineage>
        <taxon>unclassified sequences</taxon>
        <taxon>metagenomes</taxon>
        <taxon>ecological metagenomes</taxon>
    </lineage>
</organism>
<keyword evidence="2" id="KW-1003">Cell membrane</keyword>
<evidence type="ECO:0000259" key="7">
    <source>
        <dbReference type="Pfam" id="PF13396"/>
    </source>
</evidence>
<evidence type="ECO:0000313" key="8">
    <source>
        <dbReference type="EMBL" id="EQD53624.1"/>
    </source>
</evidence>
<sequence length="93" mass="9829">WPVTARSASALPREPVVSLRALLLAAAGPCPRLNPAVLAPVVAIELALLVYCLVDLARRERVPGGSKWPWALLILAVGGLGPVAYLLLGRRES</sequence>
<dbReference type="Pfam" id="PF13396">
    <property type="entry name" value="PLDc_N"/>
    <property type="match status" value="1"/>
</dbReference>
<evidence type="ECO:0000256" key="4">
    <source>
        <dbReference type="ARBA" id="ARBA00022989"/>
    </source>
</evidence>
<feature type="non-terminal residue" evidence="8">
    <location>
        <position position="1"/>
    </location>
</feature>
<keyword evidence="5 6" id="KW-0472">Membrane</keyword>
<accession>T1BK51</accession>
<evidence type="ECO:0000256" key="3">
    <source>
        <dbReference type="ARBA" id="ARBA00022692"/>
    </source>
</evidence>
<reference evidence="8" key="2">
    <citation type="journal article" date="2014" name="ISME J.">
        <title>Microbial stratification in low pH oxic and suboxic macroscopic growths along an acid mine drainage.</title>
        <authorList>
            <person name="Mendez-Garcia C."/>
            <person name="Mesa V."/>
            <person name="Sprenger R.R."/>
            <person name="Richter M."/>
            <person name="Diez M.S."/>
            <person name="Solano J."/>
            <person name="Bargiela R."/>
            <person name="Golyshina O.V."/>
            <person name="Manteca A."/>
            <person name="Ramos J.L."/>
            <person name="Gallego J.R."/>
            <person name="Llorente I."/>
            <person name="Martins Dos Santos V.A."/>
            <person name="Jensen O.N."/>
            <person name="Pelaez A.I."/>
            <person name="Sanchez J."/>
            <person name="Ferrer M."/>
        </authorList>
    </citation>
    <scope>NUCLEOTIDE SEQUENCE</scope>
</reference>
<evidence type="ECO:0000256" key="2">
    <source>
        <dbReference type="ARBA" id="ARBA00022475"/>
    </source>
</evidence>
<dbReference type="EMBL" id="AUZY01006667">
    <property type="protein sequence ID" value="EQD53624.1"/>
    <property type="molecule type" value="Genomic_DNA"/>
</dbReference>
<evidence type="ECO:0000256" key="5">
    <source>
        <dbReference type="ARBA" id="ARBA00023136"/>
    </source>
</evidence>
<comment type="caution">
    <text evidence="8">The sequence shown here is derived from an EMBL/GenBank/DDBJ whole genome shotgun (WGS) entry which is preliminary data.</text>
</comment>
<feature type="transmembrane region" description="Helical" evidence="6">
    <location>
        <begin position="37"/>
        <end position="56"/>
    </location>
</feature>
<name>T1BK51_9ZZZZ</name>
<dbReference type="AlphaFoldDB" id="T1BK51"/>
<reference evidence="8" key="1">
    <citation type="submission" date="2013-08" db="EMBL/GenBank/DDBJ databases">
        <authorList>
            <person name="Mendez C."/>
            <person name="Richter M."/>
            <person name="Ferrer M."/>
            <person name="Sanchez J."/>
        </authorList>
    </citation>
    <scope>NUCLEOTIDE SEQUENCE</scope>
</reference>
<evidence type="ECO:0000256" key="6">
    <source>
        <dbReference type="SAM" id="Phobius"/>
    </source>
</evidence>
<feature type="domain" description="Cardiolipin synthase N-terminal" evidence="7">
    <location>
        <begin position="47"/>
        <end position="90"/>
    </location>
</feature>
<protein>
    <submittedName>
        <fullName evidence="8">YxlE</fullName>
    </submittedName>
</protein>
<dbReference type="GO" id="GO:0005886">
    <property type="term" value="C:plasma membrane"/>
    <property type="evidence" value="ECO:0007669"/>
    <property type="project" value="UniProtKB-SubCell"/>
</dbReference>
<keyword evidence="4 6" id="KW-1133">Transmembrane helix</keyword>
<feature type="transmembrane region" description="Helical" evidence="6">
    <location>
        <begin position="68"/>
        <end position="88"/>
    </location>
</feature>
<dbReference type="InterPro" id="IPR027379">
    <property type="entry name" value="CLS_N"/>
</dbReference>